<evidence type="ECO:0000313" key="4">
    <source>
        <dbReference type="EMBL" id="QPD03730.1"/>
    </source>
</evidence>
<dbReference type="GO" id="GO:0005524">
    <property type="term" value="F:ATP binding"/>
    <property type="evidence" value="ECO:0007669"/>
    <property type="project" value="UniProtKB-KW"/>
</dbReference>
<sequence>MSGRKNFAFESTLSGRTYLHLLQTWKATGYTIKIVFLSLLSSKLSLERVAARVEQGGHDVPRVDVIRRFDRSWHNFHTLYRPLADTWSVYENSGDAPRLLEEGP</sequence>
<dbReference type="Gene3D" id="3.40.50.300">
    <property type="entry name" value="P-loop containing nucleotide triphosphate hydrolases"/>
    <property type="match status" value="1"/>
</dbReference>
<dbReference type="AlphaFoldDB" id="A0A7S8FDA8"/>
<proteinExistence type="predicted"/>
<accession>A0A7S8FDA8</accession>
<dbReference type="InterPro" id="IPR010488">
    <property type="entry name" value="Zeta_toxin_domain"/>
</dbReference>
<dbReference type="Proteomes" id="UP000593737">
    <property type="component" value="Chromosome"/>
</dbReference>
<evidence type="ECO:0000256" key="1">
    <source>
        <dbReference type="ARBA" id="ARBA00022741"/>
    </source>
</evidence>
<name>A0A7S8FDA8_9BACT</name>
<evidence type="ECO:0000259" key="3">
    <source>
        <dbReference type="Pfam" id="PF06414"/>
    </source>
</evidence>
<keyword evidence="2" id="KW-0067">ATP-binding</keyword>
<keyword evidence="1" id="KW-0547">Nucleotide-binding</keyword>
<protein>
    <submittedName>
        <fullName evidence="4">Zeta toxin family protein</fullName>
    </submittedName>
</protein>
<dbReference type="InterPro" id="IPR027417">
    <property type="entry name" value="P-loop_NTPase"/>
</dbReference>
<reference evidence="4 5" key="1">
    <citation type="journal article" date="2020" name="ISME J.">
        <title>Enrichment and physiological characterization of a novel comammox Nitrospira indicates ammonium inhibition of complete nitrification.</title>
        <authorList>
            <person name="Sakoula D."/>
            <person name="Koch H."/>
            <person name="Frank J."/>
            <person name="Jetten M.S.M."/>
            <person name="van Kessel M.A.H.J."/>
            <person name="Lucker S."/>
        </authorList>
    </citation>
    <scope>NUCLEOTIDE SEQUENCE [LARGE SCALE GENOMIC DNA]</scope>
    <source>
        <strain evidence="4">Comreactor17</strain>
    </source>
</reference>
<gene>
    <name evidence="4" type="ORF">Nkreftii_001504</name>
</gene>
<feature type="domain" description="Zeta toxin" evidence="3">
    <location>
        <begin position="1"/>
        <end position="78"/>
    </location>
</feature>
<dbReference type="GO" id="GO:0016301">
    <property type="term" value="F:kinase activity"/>
    <property type="evidence" value="ECO:0007669"/>
    <property type="project" value="InterPro"/>
</dbReference>
<dbReference type="PANTHER" id="PTHR39206">
    <property type="entry name" value="SLL8004 PROTEIN"/>
    <property type="match status" value="1"/>
</dbReference>
<dbReference type="Pfam" id="PF06414">
    <property type="entry name" value="Zeta_toxin"/>
    <property type="match status" value="1"/>
</dbReference>
<organism evidence="4 5">
    <name type="scientific">Candidatus Nitrospira kreftii</name>
    <dbReference type="NCBI Taxonomy" id="2652173"/>
    <lineage>
        <taxon>Bacteria</taxon>
        <taxon>Pseudomonadati</taxon>
        <taxon>Nitrospirota</taxon>
        <taxon>Nitrospiria</taxon>
        <taxon>Nitrospirales</taxon>
        <taxon>Nitrospiraceae</taxon>
        <taxon>Nitrospira</taxon>
    </lineage>
</organism>
<dbReference type="PANTHER" id="PTHR39206:SF1">
    <property type="entry name" value="SLL8004 PROTEIN"/>
    <property type="match status" value="1"/>
</dbReference>
<evidence type="ECO:0000256" key="2">
    <source>
        <dbReference type="ARBA" id="ARBA00022840"/>
    </source>
</evidence>
<dbReference type="EMBL" id="CP047423">
    <property type="protein sequence ID" value="QPD03730.1"/>
    <property type="molecule type" value="Genomic_DNA"/>
</dbReference>
<dbReference type="KEGG" id="nkf:Nkreftii_001504"/>
<evidence type="ECO:0000313" key="5">
    <source>
        <dbReference type="Proteomes" id="UP000593737"/>
    </source>
</evidence>